<dbReference type="Proteomes" id="UP000031737">
    <property type="component" value="Unassembled WGS sequence"/>
</dbReference>
<reference evidence="2 3" key="1">
    <citation type="submission" date="2013-07" db="EMBL/GenBank/DDBJ databases">
        <authorList>
            <person name="Stoco P.H."/>
            <person name="Wagner G."/>
            <person name="Gerber A."/>
            <person name="Zaha A."/>
            <person name="Thompson C."/>
            <person name="Bartholomeu D.C."/>
            <person name="Luckemeyer D.D."/>
            <person name="Bahia D."/>
            <person name="Loreto E."/>
            <person name="Prestes E.B."/>
            <person name="Lima F.M."/>
            <person name="Rodrigues-Luiz G."/>
            <person name="Vallejo G.A."/>
            <person name="Filho J.F."/>
            <person name="Monteiro K.M."/>
            <person name="Tyler K.M."/>
            <person name="de Almeida L.G."/>
            <person name="Ortiz M.F."/>
            <person name="Siervo M.A."/>
            <person name="de Moraes M.H."/>
            <person name="Cunha O.L."/>
            <person name="Mendonca-Neto R."/>
            <person name="Silva R."/>
            <person name="Teixeira S.M."/>
            <person name="Murta S.M."/>
            <person name="Sincero T.C."/>
            <person name="Mendes T.A."/>
            <person name="Urmenyi T.P."/>
            <person name="Silva V.G."/>
            <person name="da Rocha W.D."/>
            <person name="Andersson B."/>
            <person name="Romanha A.J."/>
            <person name="Steindel M."/>
            <person name="de Vasconcelos A.T."/>
            <person name="Grisard E.C."/>
        </authorList>
    </citation>
    <scope>NUCLEOTIDE SEQUENCE [LARGE SCALE GENOMIC DNA]</scope>
    <source>
        <strain evidence="2 3">SC58</strain>
    </source>
</reference>
<dbReference type="OrthoDB" id="248340at2759"/>
<evidence type="ECO:0000313" key="2">
    <source>
        <dbReference type="EMBL" id="ESL05395.1"/>
    </source>
</evidence>
<feature type="region of interest" description="Disordered" evidence="1">
    <location>
        <begin position="1179"/>
        <end position="1202"/>
    </location>
</feature>
<evidence type="ECO:0000256" key="1">
    <source>
        <dbReference type="SAM" id="MobiDB-lite"/>
    </source>
</evidence>
<protein>
    <submittedName>
        <fullName evidence="2">Uncharacterized protein</fullName>
    </submittedName>
</protein>
<feature type="region of interest" description="Disordered" evidence="1">
    <location>
        <begin position="1540"/>
        <end position="1592"/>
    </location>
</feature>
<feature type="region of interest" description="Disordered" evidence="1">
    <location>
        <begin position="614"/>
        <end position="663"/>
    </location>
</feature>
<gene>
    <name evidence="2" type="ORF">TRSC58_06958</name>
</gene>
<name>A0A061ITR7_TRYRA</name>
<dbReference type="EMBL" id="AUPL01006958">
    <property type="protein sequence ID" value="ESL05395.1"/>
    <property type="molecule type" value="Genomic_DNA"/>
</dbReference>
<feature type="compositionally biased region" description="Low complexity" evidence="1">
    <location>
        <begin position="352"/>
        <end position="361"/>
    </location>
</feature>
<accession>A0A061ITR7</accession>
<feature type="compositionally biased region" description="Low complexity" evidence="1">
    <location>
        <begin position="762"/>
        <end position="773"/>
    </location>
</feature>
<feature type="compositionally biased region" description="Polar residues" evidence="1">
    <location>
        <begin position="1577"/>
        <end position="1592"/>
    </location>
</feature>
<dbReference type="VEuPathDB" id="TriTrypDB:TRSC58_06958"/>
<sequence length="1695" mass="187120">MSQTVRIRTEKPPVLRGFKRRYAKATTTTPFPGFIPGASFDAAAPSRREALQQFHRLEMMVEVEERLPAENGLVLSDTGGASDDAYPTCEDTAAEKPGWESAAAAALHDAREELAGRTLHADPYCMENVWSEAQRECQLGEGHSFGEDADMIFSRQGNCIEEGNALEADTHAAIMEDLEKLHSRLQQAQSRRTCRLAPRQRRHVSPLGAHAEAASLTSEDSICSSEGMEFDPERYVAPLLRHSDGVEGADLWTPQFGDKSGDAAFLRTVHDILPDTTSVREALQLLQYSVHSNRPDVAACVRRCQQQQRQHQPTTAIINLPTEEATEPKRQQQKRTVATATRGLAEEEEAAASRVSRPVSPPSAASLAAMVAKALPRIPDELRDELMDQRRLLERLAAAQEASFRQLAREQQEAARRRIMAPRADPTLGPFAPSNLQRAEPFEIAEALQKLQDDPKRPLPPVITISTMRPKTPLILPPAPPSLPPHYIEEELGRLHSEYEQLLRNERRAWANIMQEQKEAFERDKNATIQTLRHAAVQQQHENTEEIKRAMASHELKRRRWQHAAEFKQQMALQQMLRKALPSCDDERGLGRRENAEVAATPMPNERQRYPRRRQPLTGVLGGGKNLSAKRPVSLAEEDGVEDATKTFENEMDETKKKKQRGDLRHSIVTGPFSVVLPEEPCSEATAIAHDASSQRVDAVVMLSDNEEKNAPQQPGGDVKAGSRAPTDKRRTIVHSPAGKRGKFAQPQRSPYAASSRRPVRAGATTSGKSTAAMQRPRVSSKSRNAKLQPRPFHKGLHDGSQYAFAVHDALSNTEQQFYNTTETVLTDSVHSLNATLPPSSLTPAVGGFSHSYENIPSSGETPGGKAMFPGSILLLSDPLTAEEAERRRGVERAFDISLSTPPQITAEGGEKEIQRPCDVYFFGEEASALSPRRRARLRAAEARTRIEARQRLERIKALSLKSPGQKLGEARSSISDKLFLAEESGQRLADLLASETIHSIIGDAAEASLFAALLNELEDDIVSAELHRLTSKNLGRGDGATRRLHLKEKENEEEGEVNAAETLAVERVAAAVHTFGAPIHEEYSLEGTVVRLLEESLLQSLLRPKSEETRKESTEGEAGEREVLGIVPEGEQTELKSGTLCEVEGPPLWVREVVSATTDPLWHTPEGEVNPPCEPPVQATTPTTISGDHHPSLPSPPSIKATTSQLPLIAAPQKNVVLALEGASGSVVPDATGTVRIVLDITPVMEHLAAGKLPAAVQPASSAQGDTIASEAQRMRCATEEDLLSCEVVDAPITSSAHGFSTTKGLRSEEVQEVKPPPLDFSISHGGPPLPEPATLGTASIPQLLSLPEGFMTVTEVANAQQSQCIEREQRRERARLSDDESLQRQMLEEQEDALRSSWHMMWDWQQMNVVMLNQHRDAQSPCGVASQAVAAAVVPRAEAEAVVDDDRPRDKVVLPPVPSTSTIRDPITRFIFEWMHEYDERKEEEPVQRSFLELLHEASHMAGGKPLQERREGTSMIEVDARQRLLLEIDGVESSSWLSSTHPSSIASDGFSRFVTRSQHNVPRPRRTCRRSDENSSSATTETTRYTNSSSRLWLAQESWGLGNSLPPTFPTAAVHNSTKTTVTTSSSSRTWPSTSSSEKPHLRDTMLRHLRQIRSSDTYQPEEQESQGCEYSPVEELWKEVERIQAAQHKTA</sequence>
<keyword evidence="3" id="KW-1185">Reference proteome</keyword>
<proteinExistence type="predicted"/>
<feature type="compositionally biased region" description="Low complexity" evidence="1">
    <location>
        <begin position="1623"/>
        <end position="1640"/>
    </location>
</feature>
<organism evidence="2 3">
    <name type="scientific">Trypanosoma rangeli SC58</name>
    <dbReference type="NCBI Taxonomy" id="429131"/>
    <lineage>
        <taxon>Eukaryota</taxon>
        <taxon>Discoba</taxon>
        <taxon>Euglenozoa</taxon>
        <taxon>Kinetoplastea</taxon>
        <taxon>Metakinetoplastina</taxon>
        <taxon>Trypanosomatida</taxon>
        <taxon>Trypanosomatidae</taxon>
        <taxon>Trypanosoma</taxon>
        <taxon>Herpetosoma</taxon>
    </lineage>
</organism>
<feature type="region of interest" description="Disordered" evidence="1">
    <location>
        <begin position="707"/>
        <end position="797"/>
    </location>
</feature>
<comment type="caution">
    <text evidence="2">The sequence shown here is derived from an EMBL/GenBank/DDBJ whole genome shotgun (WGS) entry which is preliminary data.</text>
</comment>
<evidence type="ECO:0000313" key="3">
    <source>
        <dbReference type="Proteomes" id="UP000031737"/>
    </source>
</evidence>
<feature type="region of interest" description="Disordered" evidence="1">
    <location>
        <begin position="341"/>
        <end position="361"/>
    </location>
</feature>
<feature type="region of interest" description="Disordered" evidence="1">
    <location>
        <begin position="1623"/>
        <end position="1645"/>
    </location>
</feature>
<feature type="compositionally biased region" description="Basic and acidic residues" evidence="1">
    <location>
        <begin position="643"/>
        <end position="663"/>
    </location>
</feature>